<keyword evidence="3" id="KW-1185">Reference proteome</keyword>
<accession>A0ABU3PCJ2</accession>
<evidence type="ECO:0000313" key="3">
    <source>
        <dbReference type="Proteomes" id="UP001246372"/>
    </source>
</evidence>
<dbReference type="Proteomes" id="UP001246372">
    <property type="component" value="Unassembled WGS sequence"/>
</dbReference>
<feature type="domain" description="N-acetyltransferase" evidence="1">
    <location>
        <begin position="1"/>
        <end position="150"/>
    </location>
</feature>
<name>A0ABU3PCJ2_9BURK</name>
<dbReference type="Gene3D" id="3.40.630.30">
    <property type="match status" value="1"/>
</dbReference>
<dbReference type="Pfam" id="PF00583">
    <property type="entry name" value="Acetyltransf_1"/>
    <property type="match status" value="1"/>
</dbReference>
<sequence length="159" mass="17596">MEANLIDELLALDLLTLREHTERAGDAMEPAQQREQLCQSLAQSRLCSVRREGRLIAYAMLRPADGMTWFVGGFNTDPAHRSAPVLRELFAQVAQLLQAEGASELCSHVYKTNALSLAFHRRLGFRVTRESDKAVEFRASVAELMASPALRRAAAEAAT</sequence>
<dbReference type="PROSITE" id="PS51186">
    <property type="entry name" value="GNAT"/>
    <property type="match status" value="1"/>
</dbReference>
<dbReference type="InterPro" id="IPR000182">
    <property type="entry name" value="GNAT_dom"/>
</dbReference>
<protein>
    <submittedName>
        <fullName evidence="2">GNAT family N-acetyltransferase</fullName>
    </submittedName>
</protein>
<dbReference type="SUPFAM" id="SSF55729">
    <property type="entry name" value="Acyl-CoA N-acyltransferases (Nat)"/>
    <property type="match status" value="1"/>
</dbReference>
<dbReference type="RefSeq" id="WP_315650552.1">
    <property type="nucleotide sequence ID" value="NZ_JAVXZY010000004.1"/>
</dbReference>
<dbReference type="EMBL" id="JAVXZY010000004">
    <property type="protein sequence ID" value="MDT9000005.1"/>
    <property type="molecule type" value="Genomic_DNA"/>
</dbReference>
<dbReference type="InterPro" id="IPR016181">
    <property type="entry name" value="Acyl_CoA_acyltransferase"/>
</dbReference>
<organism evidence="2 3">
    <name type="scientific">Roseateles aquae</name>
    <dbReference type="NCBI Taxonomy" id="3077235"/>
    <lineage>
        <taxon>Bacteria</taxon>
        <taxon>Pseudomonadati</taxon>
        <taxon>Pseudomonadota</taxon>
        <taxon>Betaproteobacteria</taxon>
        <taxon>Burkholderiales</taxon>
        <taxon>Sphaerotilaceae</taxon>
        <taxon>Roseateles</taxon>
    </lineage>
</organism>
<reference evidence="2" key="1">
    <citation type="submission" date="2023-09" db="EMBL/GenBank/DDBJ databases">
        <title>Paucibacter sp. APW11 Genome sequencing and assembly.</title>
        <authorList>
            <person name="Kim I."/>
        </authorList>
    </citation>
    <scope>NUCLEOTIDE SEQUENCE</scope>
    <source>
        <strain evidence="2">APW11</strain>
    </source>
</reference>
<proteinExistence type="predicted"/>
<evidence type="ECO:0000313" key="2">
    <source>
        <dbReference type="EMBL" id="MDT9000005.1"/>
    </source>
</evidence>
<evidence type="ECO:0000259" key="1">
    <source>
        <dbReference type="PROSITE" id="PS51186"/>
    </source>
</evidence>
<comment type="caution">
    <text evidence="2">The sequence shown here is derived from an EMBL/GenBank/DDBJ whole genome shotgun (WGS) entry which is preliminary data.</text>
</comment>
<gene>
    <name evidence="2" type="ORF">RQP53_12085</name>
</gene>